<dbReference type="AlphaFoldDB" id="A0A363NQJ1"/>
<name>A0A363NQJ1_9SPHI</name>
<accession>A0A363NQJ1</accession>
<proteinExistence type="predicted"/>
<dbReference type="Proteomes" id="UP000250831">
    <property type="component" value="Unassembled WGS sequence"/>
</dbReference>
<dbReference type="RefSeq" id="WP_108635266.1">
    <property type="nucleotide sequence ID" value="NZ_QCXX01000005.1"/>
</dbReference>
<evidence type="ECO:0000313" key="1">
    <source>
        <dbReference type="EMBL" id="PUV22931.1"/>
    </source>
</evidence>
<gene>
    <name evidence="1" type="ORF">DCO56_18590</name>
</gene>
<reference evidence="1 2" key="1">
    <citation type="submission" date="2018-04" db="EMBL/GenBank/DDBJ databases">
        <title>Sphingobacterium sp. M46 Genome.</title>
        <authorList>
            <person name="Cheng J."/>
            <person name="Li Y."/>
        </authorList>
    </citation>
    <scope>NUCLEOTIDE SEQUENCE [LARGE SCALE GENOMIC DNA]</scope>
    <source>
        <strain evidence="1 2">M46</strain>
    </source>
</reference>
<evidence type="ECO:0000313" key="2">
    <source>
        <dbReference type="Proteomes" id="UP000250831"/>
    </source>
</evidence>
<dbReference type="EMBL" id="QCXX01000005">
    <property type="protein sequence ID" value="PUV22931.1"/>
    <property type="molecule type" value="Genomic_DNA"/>
</dbReference>
<comment type="caution">
    <text evidence="1">The sequence shown here is derived from an EMBL/GenBank/DDBJ whole genome shotgun (WGS) entry which is preliminary data.</text>
</comment>
<dbReference type="OrthoDB" id="712802at2"/>
<sequence>MIKLDYKLYNTISFRSFLKGYVNEKYKNHPVLSQKMEAIDWLLEKETAKLTAKTFFNVIKSLELDLKTICDLFFKTIPSIKLKSIKSSKNRLEDLLGPYFNSKLELVTASGIKETTLNELFDNKFDRLYAYEACAIAISFGIEPAVLFDYFYGDGERPMIGIIPA</sequence>
<keyword evidence="2" id="KW-1185">Reference proteome</keyword>
<protein>
    <submittedName>
        <fullName evidence="1">Uncharacterized protein</fullName>
    </submittedName>
</protein>
<organism evidence="1 2">
    <name type="scientific">Sphingobacterium athyrii</name>
    <dbReference type="NCBI Taxonomy" id="2152717"/>
    <lineage>
        <taxon>Bacteria</taxon>
        <taxon>Pseudomonadati</taxon>
        <taxon>Bacteroidota</taxon>
        <taxon>Sphingobacteriia</taxon>
        <taxon>Sphingobacteriales</taxon>
        <taxon>Sphingobacteriaceae</taxon>
        <taxon>Sphingobacterium</taxon>
    </lineage>
</organism>